<feature type="non-terminal residue" evidence="1">
    <location>
        <position position="178"/>
    </location>
</feature>
<gene>
    <name evidence="1" type="ORF">As57867_005442</name>
</gene>
<protein>
    <submittedName>
        <fullName evidence="1">Uncharacterized protein</fullName>
    </submittedName>
</protein>
<feature type="non-terminal residue" evidence="1">
    <location>
        <position position="1"/>
    </location>
</feature>
<dbReference type="OrthoDB" id="126844at2759"/>
<reference evidence="1" key="1">
    <citation type="submission" date="2019-06" db="EMBL/GenBank/DDBJ databases">
        <title>Genomics analysis of Aphanomyces spp. identifies a new class of oomycete effector associated with host adaptation.</title>
        <authorList>
            <person name="Gaulin E."/>
        </authorList>
    </citation>
    <scope>NUCLEOTIDE SEQUENCE</scope>
    <source>
        <strain evidence="1">CBS 578.67</strain>
    </source>
</reference>
<evidence type="ECO:0000313" key="1">
    <source>
        <dbReference type="EMBL" id="KAF0710844.1"/>
    </source>
</evidence>
<proteinExistence type="predicted"/>
<sequence>ALYGLNAVYSFALDPIDVQPTDILDAKIRDVQETLDRMLESTKRPSTPAVVAKSSVRCMRFLSVAAAGDQDVVEWTEAPPSTLIHDDFCFLAQNAKNIAVRAAGVYQVDVSGVCSDVQCTVLLLVNGVRVASTVGDMAGYFVQMTKKVQLPAKSLLKFCVSTPDCAHHECRQTQCGHV</sequence>
<comment type="caution">
    <text evidence="1">The sequence shown here is derived from an EMBL/GenBank/DDBJ whole genome shotgun (WGS) entry which is preliminary data.</text>
</comment>
<dbReference type="AlphaFoldDB" id="A0A6A4ZNK1"/>
<name>A0A6A4ZNK1_9STRA</name>
<dbReference type="EMBL" id="VJMH01001859">
    <property type="protein sequence ID" value="KAF0710844.1"/>
    <property type="molecule type" value="Genomic_DNA"/>
</dbReference>
<accession>A0A6A4ZNK1</accession>
<organism evidence="1">
    <name type="scientific">Aphanomyces stellatus</name>
    <dbReference type="NCBI Taxonomy" id="120398"/>
    <lineage>
        <taxon>Eukaryota</taxon>
        <taxon>Sar</taxon>
        <taxon>Stramenopiles</taxon>
        <taxon>Oomycota</taxon>
        <taxon>Saprolegniomycetes</taxon>
        <taxon>Saprolegniales</taxon>
        <taxon>Verrucalvaceae</taxon>
        <taxon>Aphanomyces</taxon>
    </lineage>
</organism>